<proteinExistence type="predicted"/>
<protein>
    <submittedName>
        <fullName evidence="1">Uncharacterized protein</fullName>
    </submittedName>
</protein>
<reference evidence="1" key="1">
    <citation type="submission" date="2018-05" db="EMBL/GenBank/DDBJ databases">
        <authorList>
            <person name="Lanie J.A."/>
            <person name="Ng W.-L."/>
            <person name="Kazmierczak K.M."/>
            <person name="Andrzejewski T.M."/>
            <person name="Davidsen T.M."/>
            <person name="Wayne K.J."/>
            <person name="Tettelin H."/>
            <person name="Glass J.I."/>
            <person name="Rusch D."/>
            <person name="Podicherti R."/>
            <person name="Tsui H.-C.T."/>
            <person name="Winkler M.E."/>
        </authorList>
    </citation>
    <scope>NUCLEOTIDE SEQUENCE</scope>
</reference>
<evidence type="ECO:0000313" key="1">
    <source>
        <dbReference type="EMBL" id="SVB46031.1"/>
    </source>
</evidence>
<accession>A0A382E7Q8</accession>
<organism evidence="1">
    <name type="scientific">marine metagenome</name>
    <dbReference type="NCBI Taxonomy" id="408172"/>
    <lineage>
        <taxon>unclassified sequences</taxon>
        <taxon>metagenomes</taxon>
        <taxon>ecological metagenomes</taxon>
    </lineage>
</organism>
<sequence length="22" mass="2329">MFEKAGIGYLDVVSANQIANTS</sequence>
<dbReference type="EMBL" id="UINC01042850">
    <property type="protein sequence ID" value="SVB46031.1"/>
    <property type="molecule type" value="Genomic_DNA"/>
</dbReference>
<dbReference type="AlphaFoldDB" id="A0A382E7Q8"/>
<name>A0A382E7Q8_9ZZZZ</name>
<gene>
    <name evidence="1" type="ORF">METZ01_LOCUS198885</name>
</gene>
<feature type="non-terminal residue" evidence="1">
    <location>
        <position position="22"/>
    </location>
</feature>